<reference evidence="1 2" key="1">
    <citation type="submission" date="2023-11" db="EMBL/GenBank/DDBJ databases">
        <authorList>
            <person name="Okamura Y."/>
        </authorList>
    </citation>
    <scope>NUCLEOTIDE SEQUENCE [LARGE SCALE GENOMIC DNA]</scope>
</reference>
<protein>
    <submittedName>
        <fullName evidence="1">Uncharacterized protein</fullName>
    </submittedName>
</protein>
<evidence type="ECO:0000313" key="1">
    <source>
        <dbReference type="EMBL" id="CAK1554816.1"/>
    </source>
</evidence>
<dbReference type="EMBL" id="CAVLEF010000279">
    <property type="protein sequence ID" value="CAK1554816.1"/>
    <property type="molecule type" value="Genomic_DNA"/>
</dbReference>
<sequence>MADMWMAEELHSACVCCVGAGGYIVHHRVPGVEPRSLGQRTSVSAPNARAICALAHWNKRPFKFRNLADLTSSGEAASLVDLGRLKPMATKGGAGYNATKFGVSPPLHCLSMRTQLFLKGLLLLDRGEWANKTN</sequence>
<gene>
    <name evidence="1" type="ORF">LNINA_LOCUS13678</name>
</gene>
<proteinExistence type="predicted"/>
<organism evidence="1 2">
    <name type="scientific">Leptosia nina</name>
    <dbReference type="NCBI Taxonomy" id="320188"/>
    <lineage>
        <taxon>Eukaryota</taxon>
        <taxon>Metazoa</taxon>
        <taxon>Ecdysozoa</taxon>
        <taxon>Arthropoda</taxon>
        <taxon>Hexapoda</taxon>
        <taxon>Insecta</taxon>
        <taxon>Pterygota</taxon>
        <taxon>Neoptera</taxon>
        <taxon>Endopterygota</taxon>
        <taxon>Lepidoptera</taxon>
        <taxon>Glossata</taxon>
        <taxon>Ditrysia</taxon>
        <taxon>Papilionoidea</taxon>
        <taxon>Pieridae</taxon>
        <taxon>Pierinae</taxon>
        <taxon>Leptosia</taxon>
    </lineage>
</organism>
<evidence type="ECO:0000313" key="2">
    <source>
        <dbReference type="Proteomes" id="UP001497472"/>
    </source>
</evidence>
<name>A0AAV1K1R9_9NEOP</name>
<accession>A0AAV1K1R9</accession>
<dbReference type="Proteomes" id="UP001497472">
    <property type="component" value="Unassembled WGS sequence"/>
</dbReference>
<dbReference type="AlphaFoldDB" id="A0AAV1K1R9"/>
<keyword evidence="2" id="KW-1185">Reference proteome</keyword>
<comment type="caution">
    <text evidence="1">The sequence shown here is derived from an EMBL/GenBank/DDBJ whole genome shotgun (WGS) entry which is preliminary data.</text>
</comment>